<dbReference type="PANTHER" id="PTHR44196:SF1">
    <property type="entry name" value="DEHYDROGENASE_REDUCTASE SDR FAMILY MEMBER 7B"/>
    <property type="match status" value="1"/>
</dbReference>
<dbReference type="GO" id="GO:0016491">
    <property type="term" value="F:oxidoreductase activity"/>
    <property type="evidence" value="ECO:0007669"/>
    <property type="project" value="UniProtKB-KW"/>
</dbReference>
<organism evidence="4 5">
    <name type="scientific">Blastococcus tunisiensis</name>
    <dbReference type="NCBI Taxonomy" id="1798228"/>
    <lineage>
        <taxon>Bacteria</taxon>
        <taxon>Bacillati</taxon>
        <taxon>Actinomycetota</taxon>
        <taxon>Actinomycetes</taxon>
        <taxon>Geodermatophilales</taxon>
        <taxon>Geodermatophilaceae</taxon>
        <taxon>Blastococcus</taxon>
    </lineage>
</organism>
<dbReference type="SUPFAM" id="SSF51735">
    <property type="entry name" value="NAD(P)-binding Rossmann-fold domains"/>
    <property type="match status" value="1"/>
</dbReference>
<keyword evidence="5" id="KW-1185">Reference proteome</keyword>
<sequence length="299" mass="31455">MPTPTDPDGPLRVLITGASSGIGRATAVELAGRGSRLVLLARGRESLEETAAEVLAAGAEAALVRPADVTDATAVQAAVDDAVAEFGGLDVVVHSAQVMAYGRIEDVPREVYEQVVDVSLHGTANVARAVLAVFRRQRAGHLVVVNSLLGNIATPLLGSYVTAKWGQLGLIRVLQQETRDEPGISVSAVQPGGVDTPIYYQAGTWAGSTGRPPLPVFSPQRVARTVLSTVDKPRRIVQAGLLNPVITAGFRLLPGVFDLLVEPLLRRLAISGDEVPATEGNVFESRPAGNATEGRWRSI</sequence>
<reference evidence="5" key="1">
    <citation type="submission" date="2016-10" db="EMBL/GenBank/DDBJ databases">
        <authorList>
            <person name="Varghese N."/>
            <person name="Submissions S."/>
        </authorList>
    </citation>
    <scope>NUCLEOTIDE SEQUENCE [LARGE SCALE GENOMIC DNA]</scope>
    <source>
        <strain evidence="5">DSM 46838</strain>
    </source>
</reference>
<gene>
    <name evidence="4" type="ORF">SAMN05216574_12636</name>
</gene>
<dbReference type="PRINTS" id="PR00081">
    <property type="entry name" value="GDHRDH"/>
</dbReference>
<dbReference type="RefSeq" id="WP_092203301.1">
    <property type="nucleotide sequence ID" value="NZ_FOND01000026.1"/>
</dbReference>
<dbReference type="STRING" id="1798228.SAMN05216574_12636"/>
<dbReference type="Proteomes" id="UP000198589">
    <property type="component" value="Unassembled WGS sequence"/>
</dbReference>
<evidence type="ECO:0000256" key="1">
    <source>
        <dbReference type="ARBA" id="ARBA00006484"/>
    </source>
</evidence>
<feature type="domain" description="Ketoreductase" evidence="3">
    <location>
        <begin position="11"/>
        <end position="197"/>
    </location>
</feature>
<proteinExistence type="inferred from homology"/>
<evidence type="ECO:0000259" key="3">
    <source>
        <dbReference type="SMART" id="SM00822"/>
    </source>
</evidence>
<name>A0A1I2LC80_9ACTN</name>
<dbReference type="OrthoDB" id="5242868at2"/>
<keyword evidence="2" id="KW-0560">Oxidoreductase</keyword>
<dbReference type="InterPro" id="IPR036291">
    <property type="entry name" value="NAD(P)-bd_dom_sf"/>
</dbReference>
<dbReference type="PANTHER" id="PTHR44196">
    <property type="entry name" value="DEHYDROGENASE/REDUCTASE SDR FAMILY MEMBER 7B"/>
    <property type="match status" value="1"/>
</dbReference>
<accession>A0A1I2LC80</accession>
<dbReference type="EMBL" id="FOND01000026">
    <property type="protein sequence ID" value="SFF76855.1"/>
    <property type="molecule type" value="Genomic_DNA"/>
</dbReference>
<dbReference type="AlphaFoldDB" id="A0A1I2LC80"/>
<dbReference type="GO" id="GO:0016020">
    <property type="term" value="C:membrane"/>
    <property type="evidence" value="ECO:0007669"/>
    <property type="project" value="TreeGrafter"/>
</dbReference>
<dbReference type="Pfam" id="PF00106">
    <property type="entry name" value="adh_short"/>
    <property type="match status" value="1"/>
</dbReference>
<dbReference type="InterPro" id="IPR057326">
    <property type="entry name" value="KR_dom"/>
</dbReference>
<evidence type="ECO:0000256" key="2">
    <source>
        <dbReference type="ARBA" id="ARBA00023002"/>
    </source>
</evidence>
<dbReference type="Gene3D" id="3.40.50.720">
    <property type="entry name" value="NAD(P)-binding Rossmann-like Domain"/>
    <property type="match status" value="1"/>
</dbReference>
<evidence type="ECO:0000313" key="5">
    <source>
        <dbReference type="Proteomes" id="UP000198589"/>
    </source>
</evidence>
<protein>
    <submittedName>
        <fullName evidence="4">Short-chain dehydrogenase</fullName>
    </submittedName>
</protein>
<evidence type="ECO:0000313" key="4">
    <source>
        <dbReference type="EMBL" id="SFF76855.1"/>
    </source>
</evidence>
<comment type="similarity">
    <text evidence="1">Belongs to the short-chain dehydrogenases/reductases (SDR) family.</text>
</comment>
<dbReference type="SMART" id="SM00822">
    <property type="entry name" value="PKS_KR"/>
    <property type="match status" value="1"/>
</dbReference>
<dbReference type="InterPro" id="IPR002347">
    <property type="entry name" value="SDR_fam"/>
</dbReference>